<keyword evidence="3" id="KW-0804">Transcription</keyword>
<sequence>MLPRQAAWRLSEIADPVLKWISIMQHHITPPNNAPHMPATVFAGLSATGLAPLRRLELGDGMSLALWRRETDGLEIAYAQPGHHTLSYYLSAGSGTRRLSECGAWRDGAARSAPGMAAYRHGTPATLQHGDICSLPDDHVSRWLVRGELTFLHLYFDPRQIERRAVMELDCEPRAAQLHDRRYGGAQQLQWLCRALAAEPGQDADGLLRASTLAHEALSALLRAQGGTVSQTPLRGGLPPHVRRRLRDYIEANLDQPLTLGMLAALSCLSEFHFLRLFRTSFGMPPHTWIAMRRIERARRLLRSTGFAMQRVADDCGYGDLAHFSRRFRQAVGCTPTRYRAILRT</sequence>
<dbReference type="Proteomes" id="UP000484015">
    <property type="component" value="Unassembled WGS sequence"/>
</dbReference>
<evidence type="ECO:0000313" key="5">
    <source>
        <dbReference type="EMBL" id="MTW05699.1"/>
    </source>
</evidence>
<dbReference type="InterPro" id="IPR018060">
    <property type="entry name" value="HTH_AraC"/>
</dbReference>
<keyword evidence="6" id="KW-1185">Reference proteome</keyword>
<protein>
    <submittedName>
        <fullName evidence="5">Helix-turn-helix domain-containing protein</fullName>
    </submittedName>
</protein>
<organism evidence="5 6">
    <name type="scientific">Pseudoduganella ginsengisoli</name>
    <dbReference type="NCBI Taxonomy" id="1462440"/>
    <lineage>
        <taxon>Bacteria</taxon>
        <taxon>Pseudomonadati</taxon>
        <taxon>Pseudomonadota</taxon>
        <taxon>Betaproteobacteria</taxon>
        <taxon>Burkholderiales</taxon>
        <taxon>Oxalobacteraceae</taxon>
        <taxon>Telluria group</taxon>
        <taxon>Pseudoduganella</taxon>
    </lineage>
</organism>
<dbReference type="EMBL" id="WNLA01000028">
    <property type="protein sequence ID" value="MTW05699.1"/>
    <property type="molecule type" value="Genomic_DNA"/>
</dbReference>
<dbReference type="InterPro" id="IPR009057">
    <property type="entry name" value="Homeodomain-like_sf"/>
</dbReference>
<reference evidence="5 6" key="1">
    <citation type="submission" date="2019-11" db="EMBL/GenBank/DDBJ databases">
        <title>Type strains purchased from KCTC, JCM and DSMZ.</title>
        <authorList>
            <person name="Lu H."/>
        </authorList>
    </citation>
    <scope>NUCLEOTIDE SEQUENCE [LARGE SCALE GENOMIC DNA]</scope>
    <source>
        <strain evidence="5 6">KCTC 42409</strain>
    </source>
</reference>
<dbReference type="InterPro" id="IPR018062">
    <property type="entry name" value="HTH_AraC-typ_CS"/>
</dbReference>
<accession>A0A6L6Q8C5</accession>
<dbReference type="InterPro" id="IPR020449">
    <property type="entry name" value="Tscrpt_reg_AraC-type_HTH"/>
</dbReference>
<dbReference type="SMART" id="SM00342">
    <property type="entry name" value="HTH_ARAC"/>
    <property type="match status" value="1"/>
</dbReference>
<evidence type="ECO:0000313" key="6">
    <source>
        <dbReference type="Proteomes" id="UP000484015"/>
    </source>
</evidence>
<keyword evidence="1" id="KW-0805">Transcription regulation</keyword>
<evidence type="ECO:0000256" key="1">
    <source>
        <dbReference type="ARBA" id="ARBA00023015"/>
    </source>
</evidence>
<dbReference type="SUPFAM" id="SSF46689">
    <property type="entry name" value="Homeodomain-like"/>
    <property type="match status" value="2"/>
</dbReference>
<proteinExistence type="predicted"/>
<dbReference type="GO" id="GO:0043565">
    <property type="term" value="F:sequence-specific DNA binding"/>
    <property type="evidence" value="ECO:0007669"/>
    <property type="project" value="InterPro"/>
</dbReference>
<dbReference type="InterPro" id="IPR050204">
    <property type="entry name" value="AraC_XylS_family_regulators"/>
</dbReference>
<dbReference type="Gene3D" id="1.10.10.60">
    <property type="entry name" value="Homeodomain-like"/>
    <property type="match status" value="2"/>
</dbReference>
<keyword evidence="2" id="KW-0238">DNA-binding</keyword>
<evidence type="ECO:0000256" key="3">
    <source>
        <dbReference type="ARBA" id="ARBA00023163"/>
    </source>
</evidence>
<comment type="caution">
    <text evidence="5">The sequence shown here is derived from an EMBL/GenBank/DDBJ whole genome shotgun (WGS) entry which is preliminary data.</text>
</comment>
<dbReference type="GO" id="GO:0003700">
    <property type="term" value="F:DNA-binding transcription factor activity"/>
    <property type="evidence" value="ECO:0007669"/>
    <property type="project" value="InterPro"/>
</dbReference>
<dbReference type="AlphaFoldDB" id="A0A6L6Q8C5"/>
<dbReference type="PANTHER" id="PTHR46796">
    <property type="entry name" value="HTH-TYPE TRANSCRIPTIONAL ACTIVATOR RHAS-RELATED"/>
    <property type="match status" value="1"/>
</dbReference>
<evidence type="ECO:0000259" key="4">
    <source>
        <dbReference type="PROSITE" id="PS01124"/>
    </source>
</evidence>
<dbReference type="PROSITE" id="PS01124">
    <property type="entry name" value="HTH_ARAC_FAMILY_2"/>
    <property type="match status" value="1"/>
</dbReference>
<dbReference type="OrthoDB" id="9816344at2"/>
<name>A0A6L6Q8C5_9BURK</name>
<dbReference type="PROSITE" id="PS00041">
    <property type="entry name" value="HTH_ARAC_FAMILY_1"/>
    <property type="match status" value="1"/>
</dbReference>
<dbReference type="PRINTS" id="PR00032">
    <property type="entry name" value="HTHARAC"/>
</dbReference>
<feature type="domain" description="HTH araC/xylS-type" evidence="4">
    <location>
        <begin position="244"/>
        <end position="342"/>
    </location>
</feature>
<dbReference type="Pfam" id="PF12833">
    <property type="entry name" value="HTH_18"/>
    <property type="match status" value="1"/>
</dbReference>
<dbReference type="PANTHER" id="PTHR46796:SF6">
    <property type="entry name" value="ARAC SUBFAMILY"/>
    <property type="match status" value="1"/>
</dbReference>
<gene>
    <name evidence="5" type="ORF">GM668_26840</name>
</gene>
<evidence type="ECO:0000256" key="2">
    <source>
        <dbReference type="ARBA" id="ARBA00023125"/>
    </source>
</evidence>